<dbReference type="InterPro" id="IPR005519">
    <property type="entry name" value="Acid_phosphat_B-like"/>
</dbReference>
<organism evidence="2 3">
    <name type="scientific">Dendrobium catenatum</name>
    <dbReference type="NCBI Taxonomy" id="906689"/>
    <lineage>
        <taxon>Eukaryota</taxon>
        <taxon>Viridiplantae</taxon>
        <taxon>Streptophyta</taxon>
        <taxon>Embryophyta</taxon>
        <taxon>Tracheophyta</taxon>
        <taxon>Spermatophyta</taxon>
        <taxon>Magnoliopsida</taxon>
        <taxon>Liliopsida</taxon>
        <taxon>Asparagales</taxon>
        <taxon>Orchidaceae</taxon>
        <taxon>Epidendroideae</taxon>
        <taxon>Malaxideae</taxon>
        <taxon>Dendrobiinae</taxon>
        <taxon>Dendrobium</taxon>
    </lineage>
</organism>
<reference evidence="2 3" key="2">
    <citation type="journal article" date="2017" name="Nature">
        <title>The Apostasia genome and the evolution of orchids.</title>
        <authorList>
            <person name="Zhang G.Q."/>
            <person name="Liu K.W."/>
            <person name="Li Z."/>
            <person name="Lohaus R."/>
            <person name="Hsiao Y.Y."/>
            <person name="Niu S.C."/>
            <person name="Wang J.Y."/>
            <person name="Lin Y.C."/>
            <person name="Xu Q."/>
            <person name="Chen L.J."/>
            <person name="Yoshida K."/>
            <person name="Fujiwara S."/>
            <person name="Wang Z.W."/>
            <person name="Zhang Y.Q."/>
            <person name="Mitsuda N."/>
            <person name="Wang M."/>
            <person name="Liu G.H."/>
            <person name="Pecoraro L."/>
            <person name="Huang H.X."/>
            <person name="Xiao X.J."/>
            <person name="Lin M."/>
            <person name="Wu X.Y."/>
            <person name="Wu W.L."/>
            <person name="Chen Y.Y."/>
            <person name="Chang S.B."/>
            <person name="Sakamoto S."/>
            <person name="Ohme-Takagi M."/>
            <person name="Yagi M."/>
            <person name="Zeng S.J."/>
            <person name="Shen C.Y."/>
            <person name="Yeh C.M."/>
            <person name="Luo Y.B."/>
            <person name="Tsai W.C."/>
            <person name="Van de Peer Y."/>
            <person name="Liu Z.J."/>
        </authorList>
    </citation>
    <scope>NUCLEOTIDE SEQUENCE [LARGE SCALE GENOMIC DNA]</scope>
    <source>
        <tissue evidence="2">The whole plant</tissue>
    </source>
</reference>
<protein>
    <recommendedName>
        <fullName evidence="4">Acid phosphatase 1</fullName>
    </recommendedName>
</protein>
<dbReference type="EMBL" id="KZ502849">
    <property type="protein sequence ID" value="PKU71944.1"/>
    <property type="molecule type" value="Genomic_DNA"/>
</dbReference>
<evidence type="ECO:0008006" key="4">
    <source>
        <dbReference type="Google" id="ProtNLM"/>
    </source>
</evidence>
<sequence>MSSFPHSADSGDSSQSLLSQRQSELGSQYVVESGVFMSSFTATIFVAALVTTGLLMLTLLIALTVMLNSCQSSSNSGILEHAKKSDQHDYCSLYIFHSELNNLEIGEFPLNCKLYALQYSKRHYLKDLNTSIWFIEDYFAGLTPDEDGLDIILLDADDLLSMIGNFSRISSVDRNEHIEDIKNQAHILLVRFYRQLRAGGWSLFLFTRKPSKHWKTTESTLTSSGYLGWSSLVMRSDEEIQMEDWEYLSNRRLQLHKQGFRIVGLISSKLDAFRGPHLGKRSFKLANIQYYELGNGNA</sequence>
<accession>A0A2I0W8F8</accession>
<keyword evidence="1" id="KW-0472">Membrane</keyword>
<dbReference type="PANTHER" id="PTHR31284">
    <property type="entry name" value="ACID PHOSPHATASE-LIKE PROTEIN"/>
    <property type="match status" value="1"/>
</dbReference>
<keyword evidence="3" id="KW-1185">Reference proteome</keyword>
<evidence type="ECO:0000313" key="2">
    <source>
        <dbReference type="EMBL" id="PKU71944.1"/>
    </source>
</evidence>
<evidence type="ECO:0000256" key="1">
    <source>
        <dbReference type="SAM" id="Phobius"/>
    </source>
</evidence>
<reference evidence="2 3" key="1">
    <citation type="journal article" date="2016" name="Sci. Rep.">
        <title>The Dendrobium catenatum Lindl. genome sequence provides insights into polysaccharide synthase, floral development and adaptive evolution.</title>
        <authorList>
            <person name="Zhang G.Q."/>
            <person name="Xu Q."/>
            <person name="Bian C."/>
            <person name="Tsai W.C."/>
            <person name="Yeh C.M."/>
            <person name="Liu K.W."/>
            <person name="Yoshida K."/>
            <person name="Zhang L.S."/>
            <person name="Chang S.B."/>
            <person name="Chen F."/>
            <person name="Shi Y."/>
            <person name="Su Y.Y."/>
            <person name="Zhang Y.Q."/>
            <person name="Chen L.J."/>
            <person name="Yin Y."/>
            <person name="Lin M."/>
            <person name="Huang H."/>
            <person name="Deng H."/>
            <person name="Wang Z.W."/>
            <person name="Zhu S.L."/>
            <person name="Zhao X."/>
            <person name="Deng C."/>
            <person name="Niu S.C."/>
            <person name="Huang J."/>
            <person name="Wang M."/>
            <person name="Liu G.H."/>
            <person name="Yang H.J."/>
            <person name="Xiao X.J."/>
            <person name="Hsiao Y.Y."/>
            <person name="Wu W.L."/>
            <person name="Chen Y.Y."/>
            <person name="Mitsuda N."/>
            <person name="Ohme-Takagi M."/>
            <person name="Luo Y.B."/>
            <person name="Van de Peer Y."/>
            <person name="Liu Z.J."/>
        </authorList>
    </citation>
    <scope>NUCLEOTIDE SEQUENCE [LARGE SCALE GENOMIC DNA]</scope>
    <source>
        <tissue evidence="2">The whole plant</tissue>
    </source>
</reference>
<dbReference type="InterPro" id="IPR023214">
    <property type="entry name" value="HAD_sf"/>
</dbReference>
<dbReference type="Gene3D" id="3.40.50.1000">
    <property type="entry name" value="HAD superfamily/HAD-like"/>
    <property type="match status" value="1"/>
</dbReference>
<dbReference type="AlphaFoldDB" id="A0A2I0W8F8"/>
<keyword evidence="1" id="KW-0812">Transmembrane</keyword>
<dbReference type="OrthoDB" id="1900337at2759"/>
<keyword evidence="1" id="KW-1133">Transmembrane helix</keyword>
<gene>
    <name evidence="2" type="ORF">MA16_Dca013825</name>
</gene>
<feature type="transmembrane region" description="Helical" evidence="1">
    <location>
        <begin position="44"/>
        <end position="67"/>
    </location>
</feature>
<dbReference type="Proteomes" id="UP000233837">
    <property type="component" value="Unassembled WGS sequence"/>
</dbReference>
<evidence type="ECO:0000313" key="3">
    <source>
        <dbReference type="Proteomes" id="UP000233837"/>
    </source>
</evidence>
<dbReference type="Pfam" id="PF03767">
    <property type="entry name" value="Acid_phosphat_B"/>
    <property type="match status" value="1"/>
</dbReference>
<name>A0A2I0W8F8_9ASPA</name>
<dbReference type="PANTHER" id="PTHR31284:SF22">
    <property type="entry name" value="ACID PHOSPHATASE"/>
    <property type="match status" value="1"/>
</dbReference>
<proteinExistence type="predicted"/>